<sequence length="86" mass="9403">VLHLCSATLHVSLPAPPRYNLIVSAEGPCDSDPVVSRAGTVQLFNRATVDDRLLGAKRRVVELIITKDETDSAYVVSGVRSRLREM</sequence>
<name>A0A9K3GNM2_9EUKA</name>
<accession>A0A9K3GNM2</accession>
<dbReference type="AlphaFoldDB" id="A0A9K3GNM2"/>
<reference evidence="1 2" key="1">
    <citation type="journal article" date="2018" name="PLoS ONE">
        <title>The draft genome of Kipferlia bialata reveals reductive genome evolution in fornicate parasites.</title>
        <authorList>
            <person name="Tanifuji G."/>
            <person name="Takabayashi S."/>
            <person name="Kume K."/>
            <person name="Takagi M."/>
            <person name="Nakayama T."/>
            <person name="Kamikawa R."/>
            <person name="Inagaki Y."/>
            <person name="Hashimoto T."/>
        </authorList>
    </citation>
    <scope>NUCLEOTIDE SEQUENCE [LARGE SCALE GENOMIC DNA]</scope>
    <source>
        <strain evidence="1">NY0173</strain>
    </source>
</reference>
<gene>
    <name evidence="1" type="ORF">KIPB_012046</name>
</gene>
<dbReference type="Proteomes" id="UP000265618">
    <property type="component" value="Unassembled WGS sequence"/>
</dbReference>
<feature type="non-terminal residue" evidence="1">
    <location>
        <position position="1"/>
    </location>
</feature>
<evidence type="ECO:0000313" key="1">
    <source>
        <dbReference type="EMBL" id="GIQ89547.1"/>
    </source>
</evidence>
<keyword evidence="2" id="KW-1185">Reference proteome</keyword>
<evidence type="ECO:0000313" key="2">
    <source>
        <dbReference type="Proteomes" id="UP000265618"/>
    </source>
</evidence>
<dbReference type="EMBL" id="BDIP01005162">
    <property type="protein sequence ID" value="GIQ89547.1"/>
    <property type="molecule type" value="Genomic_DNA"/>
</dbReference>
<comment type="caution">
    <text evidence="1">The sequence shown here is derived from an EMBL/GenBank/DDBJ whole genome shotgun (WGS) entry which is preliminary data.</text>
</comment>
<proteinExistence type="predicted"/>
<organism evidence="1 2">
    <name type="scientific">Kipferlia bialata</name>
    <dbReference type="NCBI Taxonomy" id="797122"/>
    <lineage>
        <taxon>Eukaryota</taxon>
        <taxon>Metamonada</taxon>
        <taxon>Carpediemonas-like organisms</taxon>
        <taxon>Kipferlia</taxon>
    </lineage>
</organism>
<protein>
    <submittedName>
        <fullName evidence="1">Uncharacterized protein</fullName>
    </submittedName>
</protein>